<dbReference type="EMBL" id="CP136920">
    <property type="protein sequence ID" value="WOO41672.1"/>
    <property type="molecule type" value="Genomic_DNA"/>
</dbReference>
<dbReference type="GO" id="GO:0016747">
    <property type="term" value="F:acyltransferase activity, transferring groups other than amino-acyl groups"/>
    <property type="evidence" value="ECO:0007669"/>
    <property type="project" value="InterPro"/>
</dbReference>
<dbReference type="EC" id="2.3.1.-" evidence="2"/>
<dbReference type="KEGG" id="puo:RZN69_01130"/>
<dbReference type="InterPro" id="IPR000182">
    <property type="entry name" value="GNAT_dom"/>
</dbReference>
<accession>A0AAQ3QW98</accession>
<reference evidence="2 3" key="1">
    <citation type="submission" date="2023-10" db="EMBL/GenBank/DDBJ databases">
        <title>Rubellicoccus peritrichatus gen. nov., sp. nov., isolated from an algae of coral reef tank.</title>
        <authorList>
            <person name="Luo J."/>
        </authorList>
    </citation>
    <scope>NUCLEOTIDE SEQUENCE [LARGE SCALE GENOMIC DNA]</scope>
    <source>
        <strain evidence="2 3">CR14</strain>
    </source>
</reference>
<dbReference type="InterPro" id="IPR016181">
    <property type="entry name" value="Acyl_CoA_acyltransferase"/>
</dbReference>
<organism evidence="2 3">
    <name type="scientific">Rubellicoccus peritrichatus</name>
    <dbReference type="NCBI Taxonomy" id="3080537"/>
    <lineage>
        <taxon>Bacteria</taxon>
        <taxon>Pseudomonadati</taxon>
        <taxon>Verrucomicrobiota</taxon>
        <taxon>Opitutia</taxon>
        <taxon>Puniceicoccales</taxon>
        <taxon>Cerasicoccaceae</taxon>
        <taxon>Rubellicoccus</taxon>
    </lineage>
</organism>
<proteinExistence type="predicted"/>
<dbReference type="AlphaFoldDB" id="A0AAQ3QW98"/>
<dbReference type="CDD" id="cd04301">
    <property type="entry name" value="NAT_SF"/>
    <property type="match status" value="1"/>
</dbReference>
<dbReference type="Proteomes" id="UP001304300">
    <property type="component" value="Chromosome"/>
</dbReference>
<sequence>MKKIDLVEAPESKKSVLRQLIELYEYDLSPYTGYELNDHGYFGYRYLDNYWTETDRFVYFIMVEERIAGFVMVNSYCEASKDPNARTIAEFFVMKTFRRQRIGQAAAERVFNLFPGTWEIHQYLENKKSVMFWEKVVEEHTSGNFEKKVMITEDGEQQVILFNNAGTRNKAWLSK</sequence>
<feature type="domain" description="N-acetyltransferase" evidence="1">
    <location>
        <begin position="4"/>
        <end position="152"/>
    </location>
</feature>
<keyword evidence="2" id="KW-0012">Acyltransferase</keyword>
<dbReference type="SUPFAM" id="SSF55729">
    <property type="entry name" value="Acyl-CoA N-acyltransferases (Nat)"/>
    <property type="match status" value="1"/>
</dbReference>
<evidence type="ECO:0000313" key="3">
    <source>
        <dbReference type="Proteomes" id="UP001304300"/>
    </source>
</evidence>
<dbReference type="Gene3D" id="3.40.630.30">
    <property type="match status" value="1"/>
</dbReference>
<dbReference type="PROSITE" id="PS51186">
    <property type="entry name" value="GNAT"/>
    <property type="match status" value="1"/>
</dbReference>
<name>A0AAQ3QW98_9BACT</name>
<keyword evidence="2" id="KW-0808">Transferase</keyword>
<evidence type="ECO:0000259" key="1">
    <source>
        <dbReference type="PROSITE" id="PS51186"/>
    </source>
</evidence>
<protein>
    <submittedName>
        <fullName evidence="2">GNAT family N-acetyltransferase</fullName>
        <ecNumber evidence="2">2.3.1.-</ecNumber>
    </submittedName>
</protein>
<keyword evidence="3" id="KW-1185">Reference proteome</keyword>
<evidence type="ECO:0000313" key="2">
    <source>
        <dbReference type="EMBL" id="WOO41672.1"/>
    </source>
</evidence>
<dbReference type="RefSeq" id="WP_317834156.1">
    <property type="nucleotide sequence ID" value="NZ_CP136920.1"/>
</dbReference>
<gene>
    <name evidence="2" type="ORF">RZN69_01130</name>
</gene>
<dbReference type="Pfam" id="PF00583">
    <property type="entry name" value="Acetyltransf_1"/>
    <property type="match status" value="1"/>
</dbReference>